<sequence length="325" mass="36510">MAKISPEERCVNLTFALLKAAPSFAEHSFLLTQVPGYDYSPYHEPKAQESARKMLNRDIRHLKNAGVPIEEVPTDNGISYRIQLENYGLPEVHFTAEEATIIALAGQVGSNDQLSTFSRSGWTKIAASGADRDLSATSRVTFINDFSALNLSDFETLVAACNSKHRISFFYQKNKASDLHERWLDPWAIVTRYDRLYLVGFDLDRLAPRAFRLTRLSEISVLSDPHTELYGTFHLPPAGSNLEEIVEKQVHNGQELITARLRLAPDYKGEFLGLGTHIDKDIIELVDVDRAWLVRTAAAHAPKVVVLSPEKVRQEVIDLLQTVIK</sequence>
<protein>
    <submittedName>
        <fullName evidence="2">Protein pafB</fullName>
    </submittedName>
</protein>
<dbReference type="InterPro" id="IPR026881">
    <property type="entry name" value="WYL_dom"/>
</dbReference>
<dbReference type="PROSITE" id="PS52050">
    <property type="entry name" value="WYL"/>
    <property type="match status" value="1"/>
</dbReference>
<gene>
    <name evidence="2" type="primary">pafB</name>
    <name evidence="2" type="ORF">NCTC949_01601</name>
</gene>
<name>A0AB38VSZ4_9CORY</name>
<dbReference type="Pfam" id="PF13280">
    <property type="entry name" value="WYL"/>
    <property type="match status" value="1"/>
</dbReference>
<feature type="domain" description="WYL" evidence="1">
    <location>
        <begin position="154"/>
        <end position="220"/>
    </location>
</feature>
<dbReference type="PANTHER" id="PTHR34580:SF3">
    <property type="entry name" value="PROTEIN PAFB"/>
    <property type="match status" value="1"/>
</dbReference>
<dbReference type="Proteomes" id="UP000271380">
    <property type="component" value="Chromosome"/>
</dbReference>
<reference evidence="2 3" key="1">
    <citation type="submission" date="2018-12" db="EMBL/GenBank/DDBJ databases">
        <authorList>
            <consortium name="Pathogen Informatics"/>
        </authorList>
    </citation>
    <scope>NUCLEOTIDE SEQUENCE [LARGE SCALE GENOMIC DNA]</scope>
    <source>
        <strain evidence="2 3">NCTC949</strain>
    </source>
</reference>
<evidence type="ECO:0000313" key="2">
    <source>
        <dbReference type="EMBL" id="VEH08487.1"/>
    </source>
</evidence>
<dbReference type="EMBL" id="LR134377">
    <property type="protein sequence ID" value="VEH08487.1"/>
    <property type="molecule type" value="Genomic_DNA"/>
</dbReference>
<dbReference type="PANTHER" id="PTHR34580">
    <property type="match status" value="1"/>
</dbReference>
<dbReference type="InterPro" id="IPR051534">
    <property type="entry name" value="CBASS_pafABC_assoc_protein"/>
</dbReference>
<dbReference type="RefSeq" id="WP_126316915.1">
    <property type="nucleotide sequence ID" value="NZ_LR134377.1"/>
</dbReference>
<evidence type="ECO:0000313" key="3">
    <source>
        <dbReference type="Proteomes" id="UP000271380"/>
    </source>
</evidence>
<organism evidence="2 3">
    <name type="scientific">Corynebacterium kutscheri</name>
    <dbReference type="NCBI Taxonomy" id="35755"/>
    <lineage>
        <taxon>Bacteria</taxon>
        <taxon>Bacillati</taxon>
        <taxon>Actinomycetota</taxon>
        <taxon>Actinomycetes</taxon>
        <taxon>Mycobacteriales</taxon>
        <taxon>Corynebacteriaceae</taxon>
        <taxon>Corynebacterium</taxon>
    </lineage>
</organism>
<proteinExistence type="predicted"/>
<accession>A0AB38VSZ4</accession>
<dbReference type="AlphaFoldDB" id="A0AB38VSZ4"/>
<evidence type="ECO:0000259" key="1">
    <source>
        <dbReference type="Pfam" id="PF13280"/>
    </source>
</evidence>